<evidence type="ECO:0000313" key="5">
    <source>
        <dbReference type="Proteomes" id="UP000196255"/>
    </source>
</evidence>
<feature type="domain" description="Adhesin isopeptide-forming adherence" evidence="3">
    <location>
        <begin position="259"/>
        <end position="352"/>
    </location>
</feature>
<feature type="domain" description="Adhesin isopeptide-forming adherence" evidence="3">
    <location>
        <begin position="118"/>
        <end position="250"/>
    </location>
</feature>
<gene>
    <name evidence="4" type="ORF">B5G36_04480</name>
</gene>
<proteinExistence type="predicted"/>
<dbReference type="Gene3D" id="2.60.40.740">
    <property type="match status" value="3"/>
</dbReference>
<sequence>MTLPDPTKLAEKLKHVSVTDDYSRFAKMVDYKSAQVLENGKDVTSQYDITNANGKVVATRKDASTAPNGSVTLNVTWRIHTDVKSGTVFVNGGDGRINDETVPTPDRNIVTYKQDTLKNWINSQGQIVNDKTVIDRDIVHGQVEMTLPVPTKLANKLSKVEVVDDYSNFADKVIYTSARVLENGKDVTSLYTITNANGRVTATRKDPSATPGGKVVLIANLQVHSDVKSGTELVNKGYGTLNTETIETNTPKIVTFRQDTDKHWVEGSQVVDGKTYIDGDNVSAQISMTLPDPTKLAEKLKNVVIVDDYSKFADKVDYKSAKVLENGKDVTSDYDIKVSKQGFVIASRKDPSTTPGGKVVLQAFWKVHNDIESNTQLVNSGLGQINDETVPTPDRTIVTYKQDTEKHWRDDGGQIVDGKIAINDDVVTARVDMTLPKEENLAKPLDKIQLVDDFSKFADKVTLQAVHVYETGKDGVRRDVTDQYDIHVENGRVVATRKDASKVYDHTGVANATMKATLKANKALNVNDLVHTASANVNDSKVSTVNRLAFTRLFARSFITSNLAVTSDNNIKSQIDMAVPTNVDAKTPMTVTSDYSNFAKYVNVKDATVYENGKNVTADYTIKDDKAGHVTATKKAGSESDGGQVSLVVDYEVNHGIPSGTILENHGSGTLNGQDVPTNTPSITTYTQDTNKHWVEGDQNVDGKIYVNGSTAHAQVSMTLPDQSKLINKLSNVSIDDDYSKFAKLVDYKSAKVLENGKDVTSEYTIKNANGHVTAVRKDASKTPAGNVQLLVDFEIHKDVKSGTELVNGGSGTLNKNTVPTNTPSIWTYTPDGEKHWVLDNNVTDNKIYFSGDKAVAQVSVDLPDASKLATPLNKLVLVDDYSDFADKVKLDSAKVLENGKDVTAEYDLSNKDGKVIATRKDAAKTPSGKAVLVTTFTINNGIENATALHNKGSVTVDSITDEVPDTPIVVFTPKAHKDVELGGDVKGDTENSVDGSLILNGSVVTYPITTSDLPAERAEDITKRVVKDTLDKNAEFVGFKAWIENDKGELEDVTSHYKLDKNGQDLTFTEDSHLLGLYNKDKSKQTHTPIIDLVVKVKGEAQKITNKATVLTNDNVTETNKVTVDTPAKPKPTKVDKNEKGVNIDGKNVLPGSVNNYELTMDLAKFKGIKVTDQDLAKGFYFVDDYPEEALDVDPQTFTYKTVDGKTVKGLSAKVYQSLSEVPENVATVLKANGITPNGAFVLISADDPTQFFKDYVETGTNITVNAPMKVKEGFAGKYQNKAWQLTFGQGEATDIVSNNVPKIDPKKDIVISADNRTSLNNHTIELGQNFDYLLKGGILDKNQGHDIYEYKWVDDYDENHDQYNGQFIAPLTVDVTLKDGTVLKAGTDISNHVSQNIDTKTGSVGFSVDKDFLDKVDFDKSGFAADILMSIKRIKAGEVDNTYTNIINGQKFSSNTVHSTTPEPKTPETPATPKTPETPSVPVAQTQTPATPQPVKMVTSTPAPKAPETGALPQTGEANDTLAEEVVGFAAIVAALGMAGTSLKKRED</sequence>
<name>A0AB36MHY0_9LACO</name>
<accession>A0AB36MHY0</accession>
<feature type="region of interest" description="Disordered" evidence="1">
    <location>
        <begin position="1455"/>
        <end position="1517"/>
    </location>
</feature>
<feature type="domain" description="Cell surface antigen C-terminal" evidence="2">
    <location>
        <begin position="1306"/>
        <end position="1464"/>
    </location>
</feature>
<dbReference type="InterPro" id="IPR032300">
    <property type="entry name" value="Antigen_C"/>
</dbReference>
<evidence type="ECO:0000313" key="4">
    <source>
        <dbReference type="EMBL" id="OUN18821.1"/>
    </source>
</evidence>
<evidence type="ECO:0008006" key="6">
    <source>
        <dbReference type="Google" id="ProtNLM"/>
    </source>
</evidence>
<feature type="compositionally biased region" description="Low complexity" evidence="1">
    <location>
        <begin position="1462"/>
        <end position="1480"/>
    </location>
</feature>
<reference evidence="5" key="1">
    <citation type="submission" date="2017-04" db="EMBL/GenBank/DDBJ databases">
        <title>Function of individual gut microbiota members based on whole genome sequencing of pure cultures obtained from chicken caecum.</title>
        <authorList>
            <person name="Medvecky M."/>
            <person name="Cejkova D."/>
            <person name="Polansky O."/>
            <person name="Karasova D."/>
            <person name="Kubasova T."/>
            <person name="Cizek A."/>
            <person name="Rychlik I."/>
        </authorList>
    </citation>
    <scope>NUCLEOTIDE SEQUENCE [LARGE SCALE GENOMIC DNA]</scope>
    <source>
        <strain evidence="5">An84</strain>
    </source>
</reference>
<evidence type="ECO:0000259" key="2">
    <source>
        <dbReference type="Pfam" id="PF16364"/>
    </source>
</evidence>
<dbReference type="EMBL" id="NFHF01000007">
    <property type="protein sequence ID" value="OUN18821.1"/>
    <property type="molecule type" value="Genomic_DNA"/>
</dbReference>
<dbReference type="Proteomes" id="UP000196255">
    <property type="component" value="Unassembled WGS sequence"/>
</dbReference>
<evidence type="ECO:0000259" key="3">
    <source>
        <dbReference type="Pfam" id="PF17998"/>
    </source>
</evidence>
<feature type="domain" description="Adhesin isopeptide-forming adherence" evidence="3">
    <location>
        <begin position="689"/>
        <end position="823"/>
    </location>
</feature>
<protein>
    <recommendedName>
        <fullName evidence="6">Gram-positive cocci surface proteins LPxTG domain-containing protein</fullName>
    </recommendedName>
</protein>
<dbReference type="Pfam" id="PF17998">
    <property type="entry name" value="AgI_II_C2"/>
    <property type="match status" value="4"/>
</dbReference>
<evidence type="ECO:0000256" key="1">
    <source>
        <dbReference type="SAM" id="MobiDB-lite"/>
    </source>
</evidence>
<dbReference type="InterPro" id="IPR026345">
    <property type="entry name" value="Adh_isopep-form_adh_dom"/>
</dbReference>
<comment type="caution">
    <text evidence="4">The sequence shown here is derived from an EMBL/GenBank/DDBJ whole genome shotgun (WGS) entry which is preliminary data.</text>
</comment>
<feature type="domain" description="Adhesin isopeptide-forming adherence" evidence="3">
    <location>
        <begin position="1133"/>
        <end position="1302"/>
    </location>
</feature>
<organism evidence="4 5">
    <name type="scientific">Ligilactobacillus salivarius</name>
    <dbReference type="NCBI Taxonomy" id="1624"/>
    <lineage>
        <taxon>Bacteria</taxon>
        <taxon>Bacillati</taxon>
        <taxon>Bacillota</taxon>
        <taxon>Bacilli</taxon>
        <taxon>Lactobacillales</taxon>
        <taxon>Lactobacillaceae</taxon>
        <taxon>Ligilactobacillus</taxon>
    </lineage>
</organism>
<dbReference type="NCBIfam" id="TIGR04228">
    <property type="entry name" value="isopep_sspB_C2"/>
    <property type="match status" value="1"/>
</dbReference>
<dbReference type="Pfam" id="PF16364">
    <property type="entry name" value="Antigen_C"/>
    <property type="match status" value="1"/>
</dbReference>